<dbReference type="SUPFAM" id="SSF159501">
    <property type="entry name" value="EreA/ChaN-like"/>
    <property type="match status" value="1"/>
</dbReference>
<dbReference type="EMBL" id="AP026867">
    <property type="protein sequence ID" value="BDS11426.1"/>
    <property type="molecule type" value="Genomic_DNA"/>
</dbReference>
<proteinExistence type="predicted"/>
<keyword evidence="3" id="KW-1185">Reference proteome</keyword>
<dbReference type="RefSeq" id="WP_264792608.1">
    <property type="nucleotide sequence ID" value="NZ_AP026867.1"/>
</dbReference>
<evidence type="ECO:0000313" key="3">
    <source>
        <dbReference type="Proteomes" id="UP001060919"/>
    </source>
</evidence>
<protein>
    <recommendedName>
        <fullName evidence="4">Erythromycin esterase family protein</fullName>
    </recommendedName>
</protein>
<feature type="signal peptide" evidence="1">
    <location>
        <begin position="1"/>
        <end position="20"/>
    </location>
</feature>
<feature type="chain" id="PRO_5037020246" description="Erythromycin esterase family protein" evidence="1">
    <location>
        <begin position="21"/>
        <end position="366"/>
    </location>
</feature>
<dbReference type="KEGG" id="aup:AsAng_0021400"/>
<organism evidence="2 3">
    <name type="scientific">Aureispira anguillae</name>
    <dbReference type="NCBI Taxonomy" id="2864201"/>
    <lineage>
        <taxon>Bacteria</taxon>
        <taxon>Pseudomonadati</taxon>
        <taxon>Bacteroidota</taxon>
        <taxon>Saprospiria</taxon>
        <taxon>Saprospirales</taxon>
        <taxon>Saprospiraceae</taxon>
        <taxon>Aureispira</taxon>
    </lineage>
</organism>
<reference evidence="2" key="1">
    <citation type="submission" date="2022-09" db="EMBL/GenBank/DDBJ databases">
        <title>Aureispira anguillicida sp. nov., isolated from Leptocephalus of Japanese eel Anguilla japonica.</title>
        <authorList>
            <person name="Yuasa K."/>
            <person name="Mekata T."/>
            <person name="Ikunari K."/>
        </authorList>
    </citation>
    <scope>NUCLEOTIDE SEQUENCE</scope>
    <source>
        <strain evidence="2">EL160426</strain>
    </source>
</reference>
<gene>
    <name evidence="2" type="ORF">AsAng_0021400</name>
</gene>
<evidence type="ECO:0008006" key="4">
    <source>
        <dbReference type="Google" id="ProtNLM"/>
    </source>
</evidence>
<sequence>MMKTFFKISLFLFLALLSKAQDHNTIELPKLEGLHLLDEVVRDYNFFFSGEGHGTKMNSVLESELLEYLHNKVGIRYFLCECNYSTAYLFDLYLKTGQEKYLEPAIIYADEKFFLDKIRALNSTLDKENQIQIIGVDAERFPKALVATIKILTQKHAKELNLGKELIGRIDSLKPYHKKDLHDVYVALHNQIKFDKALKKAIGEEDWRHLSNVINPPSYHEDRFEFILTEEAKYKNLLAVLSNLPKGKIYSQHGTYHLNKGKNTFSGILNRKEDSPYQNKVLTIGTFYMNSFFSFRGKTEFAKKEGLLFVNVGKLKKYKKDKSFILLDTETLKQEKIINLTDRYHFLVLIRGSKAAVSYVSKETTN</sequence>
<accession>A0A916DTE5</accession>
<evidence type="ECO:0000313" key="2">
    <source>
        <dbReference type="EMBL" id="BDS11426.1"/>
    </source>
</evidence>
<keyword evidence="1" id="KW-0732">Signal</keyword>
<dbReference type="Proteomes" id="UP001060919">
    <property type="component" value="Chromosome"/>
</dbReference>
<evidence type="ECO:0000256" key="1">
    <source>
        <dbReference type="SAM" id="SignalP"/>
    </source>
</evidence>
<name>A0A916DTE5_9BACT</name>
<dbReference type="AlphaFoldDB" id="A0A916DTE5"/>